<reference evidence="2 3" key="1">
    <citation type="submission" date="2016-10" db="EMBL/GenBank/DDBJ databases">
        <title>Genome sequence of Streptomyces sp. MUSC 1.</title>
        <authorList>
            <person name="Lee L.-H."/>
            <person name="Ser H.-L."/>
            <person name="Law J.W.-F."/>
        </authorList>
    </citation>
    <scope>NUCLEOTIDE SEQUENCE [LARGE SCALE GENOMIC DNA]</scope>
    <source>
        <strain evidence="2 3">MUSC 1</strain>
    </source>
</reference>
<dbReference type="AlphaFoldDB" id="A0A1S2P839"/>
<dbReference type="Proteomes" id="UP000179642">
    <property type="component" value="Unassembled WGS sequence"/>
</dbReference>
<evidence type="ECO:0008006" key="4">
    <source>
        <dbReference type="Google" id="ProtNLM"/>
    </source>
</evidence>
<feature type="chain" id="PRO_5039670821" description="Secreted protein" evidence="1">
    <location>
        <begin position="20"/>
        <end position="88"/>
    </location>
</feature>
<evidence type="ECO:0000256" key="1">
    <source>
        <dbReference type="SAM" id="SignalP"/>
    </source>
</evidence>
<dbReference type="OrthoDB" id="4321067at2"/>
<name>A0A1S2P839_9ACTN</name>
<keyword evidence="1" id="KW-0732">Signal</keyword>
<proteinExistence type="predicted"/>
<evidence type="ECO:0000313" key="3">
    <source>
        <dbReference type="Proteomes" id="UP000179642"/>
    </source>
</evidence>
<dbReference type="RefSeq" id="WP_071386168.1">
    <property type="nucleotide sequence ID" value="NZ_MLYO01000093.1"/>
</dbReference>
<organism evidence="2 3">
    <name type="scientific">Streptomyces monashensis</name>
    <dbReference type="NCBI Taxonomy" id="1678012"/>
    <lineage>
        <taxon>Bacteria</taxon>
        <taxon>Bacillati</taxon>
        <taxon>Actinomycetota</taxon>
        <taxon>Actinomycetes</taxon>
        <taxon>Kitasatosporales</taxon>
        <taxon>Streptomycetaceae</taxon>
        <taxon>Streptomyces</taxon>
    </lineage>
</organism>
<comment type="caution">
    <text evidence="2">The sequence shown here is derived from an EMBL/GenBank/DDBJ whole genome shotgun (WGS) entry which is preliminary data.</text>
</comment>
<sequence length="88" mass="9109">MKKRSILALATLATGFVVAAVTPSHAADNGPLDELGMQDTAHSTGDLFSQDGLAPSGRQSGAQAFDHAFERVLPQESAQDMGQGLGQN</sequence>
<keyword evidence="3" id="KW-1185">Reference proteome</keyword>
<evidence type="ECO:0000313" key="2">
    <source>
        <dbReference type="EMBL" id="OIJ89858.1"/>
    </source>
</evidence>
<protein>
    <recommendedName>
        <fullName evidence="4">Secreted protein</fullName>
    </recommendedName>
</protein>
<feature type="signal peptide" evidence="1">
    <location>
        <begin position="1"/>
        <end position="19"/>
    </location>
</feature>
<dbReference type="EMBL" id="MLYO01000093">
    <property type="protein sequence ID" value="OIJ89858.1"/>
    <property type="molecule type" value="Genomic_DNA"/>
</dbReference>
<accession>A0A1S2P839</accession>
<gene>
    <name evidence="2" type="ORF">BIV23_41425</name>
</gene>